<accession>A0AAU2JSC6</accession>
<dbReference type="EMBL" id="CP108264">
    <property type="protein sequence ID" value="WTU75090.1"/>
    <property type="molecule type" value="Genomic_DNA"/>
</dbReference>
<evidence type="ECO:0000313" key="1">
    <source>
        <dbReference type="EMBL" id="WTU75090.1"/>
    </source>
</evidence>
<dbReference type="AlphaFoldDB" id="A0AAU2JSC6"/>
<name>A0AAU2JSC6_9ACTN</name>
<organism evidence="1">
    <name type="scientific">Streptomyces sp. NBC_00049</name>
    <dbReference type="NCBI Taxonomy" id="2903617"/>
    <lineage>
        <taxon>Bacteria</taxon>
        <taxon>Bacillati</taxon>
        <taxon>Actinomycetota</taxon>
        <taxon>Actinomycetes</taxon>
        <taxon>Kitasatosporales</taxon>
        <taxon>Streptomycetaceae</taxon>
        <taxon>Streptomyces</taxon>
    </lineage>
</organism>
<proteinExistence type="predicted"/>
<gene>
    <name evidence="1" type="ORF">OG327_18195</name>
</gene>
<protein>
    <submittedName>
        <fullName evidence="1">Uncharacterized protein</fullName>
    </submittedName>
</protein>
<sequence>MGNSRAYPVLRTTDAATAYAQAKPLRALLGEPAPEVGLYAELQTARDVRRIAEVLPGAVFDYVEIRKDPVTGEYLRFDLDVTALDDAELAAHLPLGVMEDVPRGPVEERFVAALGEGMAAMAWQGTWPDDPDADQWGIAKYDGVQIVFHGDCAQWGGSTGHHTLFVHVDKWGDLPRARKLAAHIGSEVLGEEQLGW</sequence>
<reference evidence="1" key="1">
    <citation type="submission" date="2022-10" db="EMBL/GenBank/DDBJ databases">
        <title>The complete genomes of actinobacterial strains from the NBC collection.</title>
        <authorList>
            <person name="Joergensen T.S."/>
            <person name="Alvarez Arevalo M."/>
            <person name="Sterndorff E.B."/>
            <person name="Faurdal D."/>
            <person name="Vuksanovic O."/>
            <person name="Mourched A.-S."/>
            <person name="Charusanti P."/>
            <person name="Shaw S."/>
            <person name="Blin K."/>
            <person name="Weber T."/>
        </authorList>
    </citation>
    <scope>NUCLEOTIDE SEQUENCE</scope>
    <source>
        <strain evidence="1">NBC_00049</strain>
    </source>
</reference>